<keyword evidence="7" id="KW-0808">Transferase</keyword>
<dbReference type="Gene3D" id="1.10.287.130">
    <property type="match status" value="1"/>
</dbReference>
<evidence type="ECO:0000313" key="16">
    <source>
        <dbReference type="Proteomes" id="UP000252107"/>
    </source>
</evidence>
<evidence type="ECO:0000256" key="6">
    <source>
        <dbReference type="ARBA" id="ARBA00022606"/>
    </source>
</evidence>
<evidence type="ECO:0000256" key="1">
    <source>
        <dbReference type="ARBA" id="ARBA00000085"/>
    </source>
</evidence>
<dbReference type="InterPro" id="IPR043150">
    <property type="entry name" value="Phytochrome_PHY_sf"/>
</dbReference>
<dbReference type="AlphaFoldDB" id="A0A367R7X1"/>
<dbReference type="InterPro" id="IPR003594">
    <property type="entry name" value="HATPase_dom"/>
</dbReference>
<keyword evidence="16" id="KW-1185">Reference proteome</keyword>
<dbReference type="CDD" id="cd16921">
    <property type="entry name" value="HATPase_FilI-like"/>
    <property type="match status" value="1"/>
</dbReference>
<proteinExistence type="inferred from homology"/>
<comment type="similarity">
    <text evidence="2">In the N-terminal section; belongs to the phytochrome family.</text>
</comment>
<dbReference type="InterPro" id="IPR003661">
    <property type="entry name" value="HisK_dim/P_dom"/>
</dbReference>
<accession>A0A367R7X1</accession>
<dbReference type="Pfam" id="PF00360">
    <property type="entry name" value="PHY"/>
    <property type="match status" value="1"/>
</dbReference>
<dbReference type="GO" id="GO:0006355">
    <property type="term" value="P:regulation of DNA-templated transcription"/>
    <property type="evidence" value="ECO:0007669"/>
    <property type="project" value="InterPro"/>
</dbReference>
<evidence type="ECO:0000256" key="4">
    <source>
        <dbReference type="ARBA" id="ARBA00022543"/>
    </source>
</evidence>
<dbReference type="InterPro" id="IPR003018">
    <property type="entry name" value="GAF"/>
</dbReference>
<dbReference type="SUPFAM" id="SSF47384">
    <property type="entry name" value="Homodimeric domain of signal transducing histidine kinase"/>
    <property type="match status" value="1"/>
</dbReference>
<protein>
    <recommendedName>
        <fullName evidence="3">histidine kinase</fullName>
        <ecNumber evidence="3">2.7.13.3</ecNumber>
    </recommendedName>
</protein>
<dbReference type="InterPro" id="IPR052162">
    <property type="entry name" value="Sensor_kinase/Photoreceptor"/>
</dbReference>
<dbReference type="SMART" id="SM00387">
    <property type="entry name" value="HATPase_c"/>
    <property type="match status" value="1"/>
</dbReference>
<dbReference type="InterPro" id="IPR016132">
    <property type="entry name" value="Phyto_chromo_attachment"/>
</dbReference>
<organism evidence="15 16">
    <name type="scientific">Nostoc minutum NIES-26</name>
    <dbReference type="NCBI Taxonomy" id="1844469"/>
    <lineage>
        <taxon>Bacteria</taxon>
        <taxon>Bacillati</taxon>
        <taxon>Cyanobacteriota</taxon>
        <taxon>Cyanophyceae</taxon>
        <taxon>Nostocales</taxon>
        <taxon>Nostocaceae</taxon>
        <taxon>Nostoc</taxon>
    </lineage>
</organism>
<keyword evidence="10" id="KW-0675">Receptor</keyword>
<dbReference type="InterPro" id="IPR036097">
    <property type="entry name" value="HisK_dim/P_sf"/>
</dbReference>
<keyword evidence="12" id="KW-0175">Coiled coil</keyword>
<dbReference type="InterPro" id="IPR013515">
    <property type="entry name" value="Phytochrome_cen-reg"/>
</dbReference>
<evidence type="ECO:0000256" key="3">
    <source>
        <dbReference type="ARBA" id="ARBA00012438"/>
    </source>
</evidence>
<dbReference type="InterPro" id="IPR005467">
    <property type="entry name" value="His_kinase_dom"/>
</dbReference>
<evidence type="ECO:0000256" key="12">
    <source>
        <dbReference type="SAM" id="Coils"/>
    </source>
</evidence>
<dbReference type="InterPro" id="IPR029016">
    <property type="entry name" value="GAF-like_dom_sf"/>
</dbReference>
<feature type="coiled-coil region" evidence="12">
    <location>
        <begin position="505"/>
        <end position="532"/>
    </location>
</feature>
<keyword evidence="9" id="KW-0157">Chromophore</keyword>
<dbReference type="Pfam" id="PF01590">
    <property type="entry name" value="GAF"/>
    <property type="match status" value="1"/>
</dbReference>
<dbReference type="Gene3D" id="3.30.565.10">
    <property type="entry name" value="Histidine kinase-like ATPase, C-terminal domain"/>
    <property type="match status" value="1"/>
</dbReference>
<dbReference type="Gene3D" id="3.30.450.20">
    <property type="entry name" value="PAS domain"/>
    <property type="match status" value="1"/>
</dbReference>
<name>A0A367R7X1_9NOSO</name>
<dbReference type="SMART" id="SM00065">
    <property type="entry name" value="GAF"/>
    <property type="match status" value="1"/>
</dbReference>
<evidence type="ECO:0000256" key="5">
    <source>
        <dbReference type="ARBA" id="ARBA00022553"/>
    </source>
</evidence>
<keyword evidence="4" id="KW-0600">Photoreceptor protein</keyword>
<dbReference type="SUPFAM" id="SSF55874">
    <property type="entry name" value="ATPase domain of HSP90 chaperone/DNA topoisomerase II/histidine kinase"/>
    <property type="match status" value="1"/>
</dbReference>
<evidence type="ECO:0000259" key="14">
    <source>
        <dbReference type="PROSITE" id="PS50109"/>
    </source>
</evidence>
<gene>
    <name evidence="15" type="ORF">A6770_19815</name>
</gene>
<evidence type="ECO:0000259" key="13">
    <source>
        <dbReference type="PROSITE" id="PS50046"/>
    </source>
</evidence>
<dbReference type="SUPFAM" id="SSF55781">
    <property type="entry name" value="GAF domain-like"/>
    <property type="match status" value="2"/>
</dbReference>
<dbReference type="Gene3D" id="3.30.450.270">
    <property type="match status" value="1"/>
</dbReference>
<keyword evidence="8" id="KW-0418">Kinase</keyword>
<comment type="caution">
    <text evidence="15">The sequence shown here is derived from an EMBL/GenBank/DDBJ whole genome shotgun (WGS) entry which is preliminary data.</text>
</comment>
<evidence type="ECO:0000256" key="7">
    <source>
        <dbReference type="ARBA" id="ARBA00022679"/>
    </source>
</evidence>
<dbReference type="GO" id="GO:0009881">
    <property type="term" value="F:photoreceptor activity"/>
    <property type="evidence" value="ECO:0007669"/>
    <property type="project" value="UniProtKB-KW"/>
</dbReference>
<dbReference type="PROSITE" id="PS50046">
    <property type="entry name" value="PHYTOCHROME_2"/>
    <property type="match status" value="1"/>
</dbReference>
<evidence type="ECO:0000256" key="10">
    <source>
        <dbReference type="ARBA" id="ARBA00023170"/>
    </source>
</evidence>
<evidence type="ECO:0000256" key="11">
    <source>
        <dbReference type="ARBA" id="ARBA00055745"/>
    </source>
</evidence>
<dbReference type="PROSITE" id="PS50109">
    <property type="entry name" value="HIS_KIN"/>
    <property type="match status" value="1"/>
</dbReference>
<dbReference type="Gene3D" id="3.30.450.40">
    <property type="match status" value="1"/>
</dbReference>
<reference evidence="15" key="1">
    <citation type="submission" date="2016-04" db="EMBL/GenBank/DDBJ databases">
        <authorList>
            <person name="Tabuchi Yagui T.R."/>
        </authorList>
    </citation>
    <scope>NUCLEOTIDE SEQUENCE [LARGE SCALE GENOMIC DNA]</scope>
    <source>
        <strain evidence="15">NIES-26</strain>
    </source>
</reference>
<dbReference type="EC" id="2.7.13.3" evidence="3"/>
<dbReference type="PANTHER" id="PTHR43304:SF1">
    <property type="entry name" value="PAC DOMAIN-CONTAINING PROTEIN"/>
    <property type="match status" value="1"/>
</dbReference>
<sequence length="768" mass="87342">MGIDLQSPEINVTSLKEAPIHLFRQIQPHGVLLVLEEPELKILQISNNTWNVFGINPENILQKTLDDLLDPFQVENIKAGLFAGNLEFINPTKIWVRKKGDDYAVFDAVFHRNSEGILILELEPAFSRENIPFLSFYHLAKASINQLEKTSNLRDFCQIIVQEVRKVTGFDRVMLYKFDDDGHGSVVAEEKLESMEPYLGLHYPESDIPKPARKLFASNSIRLIPDSYAEPVQIVPAINPVSDRPVDLTNSILRSAASCHMEYLHNMGVGASLTISLIKDQKLWGLIACHHQEPKHVSYELRKACEFLGRVIFAEISAREETEDYDYRMSLTHIQSLLIEYMSQEENFIDGLVKHQPNLLNLTSAQGAAVCFGDHCTVIGETPKEEDLNFLVQWLKNNVDEEVFYTDSLPQIYPDAERFKSVASGLLAIPISRRNFVLWFRPEVIQTVNWGGDPNNAFEVSQSEGNVRLCPRKSFELWKETVRLTSLPWRSVEVKAALELRKAIVNIVLRQADELAQLAQDLERSNAELKKFAYVASHDLQEPLNQVANYVQLLEMRYHAELDEDAKEFISYAVQGVSLMQTLIDDVLVYSKVDTQAIAFQLTEVETALDRALSNLRQRILETGGTITHDSLPTVMAGSTQLMQLFQNLIANAIKFRSDQAPQIHVGAERLEDEWLFSVRDNGIGIDPQFSDRIFVIFQRLHTRDEYPGTGMGLAICKKIIECHRGRIWVESQLGEGATFYFTIPVGGRERERRNGRKTQNNLFGRGQ</sequence>
<evidence type="ECO:0000256" key="9">
    <source>
        <dbReference type="ARBA" id="ARBA00022991"/>
    </source>
</evidence>
<dbReference type="PRINTS" id="PR01033">
    <property type="entry name" value="PHYTOCHROME"/>
</dbReference>
<comment type="function">
    <text evidence="11">Photoreceptor which exists in two forms that are reversibly interconvertible by light: the R form that absorbs maximally in the red region of the spectrum and the FR form that absorbs maximally in the far-red region.</text>
</comment>
<dbReference type="EMBL" id="LXQD01000225">
    <property type="protein sequence ID" value="RCJ31624.1"/>
    <property type="molecule type" value="Genomic_DNA"/>
</dbReference>
<comment type="catalytic activity">
    <reaction evidence="1">
        <text>ATP + protein L-histidine = ADP + protein N-phospho-L-histidine.</text>
        <dbReference type="EC" id="2.7.13.3"/>
    </reaction>
</comment>
<dbReference type="Pfam" id="PF08446">
    <property type="entry name" value="PAS_2"/>
    <property type="match status" value="1"/>
</dbReference>
<dbReference type="InterPro" id="IPR036890">
    <property type="entry name" value="HATPase_C_sf"/>
</dbReference>
<dbReference type="PANTHER" id="PTHR43304">
    <property type="entry name" value="PHYTOCHROME-LIKE PROTEIN CPH1"/>
    <property type="match status" value="1"/>
</dbReference>
<dbReference type="InterPro" id="IPR035965">
    <property type="entry name" value="PAS-like_dom_sf"/>
</dbReference>
<dbReference type="SMART" id="SM00388">
    <property type="entry name" value="HisKA"/>
    <property type="match status" value="1"/>
</dbReference>
<evidence type="ECO:0000256" key="2">
    <source>
        <dbReference type="ARBA" id="ARBA00006402"/>
    </source>
</evidence>
<dbReference type="Pfam" id="PF02518">
    <property type="entry name" value="HATPase_c"/>
    <property type="match status" value="1"/>
</dbReference>
<evidence type="ECO:0000313" key="15">
    <source>
        <dbReference type="EMBL" id="RCJ31624.1"/>
    </source>
</evidence>
<dbReference type="Pfam" id="PF00512">
    <property type="entry name" value="HisKA"/>
    <property type="match status" value="1"/>
</dbReference>
<dbReference type="GO" id="GO:0000155">
    <property type="term" value="F:phosphorelay sensor kinase activity"/>
    <property type="evidence" value="ECO:0007669"/>
    <property type="project" value="InterPro"/>
</dbReference>
<dbReference type="CDD" id="cd00082">
    <property type="entry name" value="HisKA"/>
    <property type="match status" value="1"/>
</dbReference>
<dbReference type="InterPro" id="IPR013654">
    <property type="entry name" value="PAS_2"/>
</dbReference>
<keyword evidence="5" id="KW-0597">Phosphoprotein</keyword>
<dbReference type="FunFam" id="3.30.565.10:FF:000006">
    <property type="entry name" value="Sensor histidine kinase WalK"/>
    <property type="match status" value="1"/>
</dbReference>
<feature type="domain" description="Phytochrome chromophore attachment site" evidence="13">
    <location>
        <begin position="152"/>
        <end position="310"/>
    </location>
</feature>
<dbReference type="SUPFAM" id="SSF55785">
    <property type="entry name" value="PYP-like sensor domain (PAS domain)"/>
    <property type="match status" value="1"/>
</dbReference>
<evidence type="ECO:0000256" key="8">
    <source>
        <dbReference type="ARBA" id="ARBA00022777"/>
    </source>
</evidence>
<dbReference type="InterPro" id="IPR001294">
    <property type="entry name" value="Phytochrome"/>
</dbReference>
<dbReference type="Proteomes" id="UP000252107">
    <property type="component" value="Unassembled WGS sequence"/>
</dbReference>
<keyword evidence="6" id="KW-0716">Sensory transduction</keyword>
<dbReference type="GO" id="GO:0009584">
    <property type="term" value="P:detection of visible light"/>
    <property type="evidence" value="ECO:0007669"/>
    <property type="project" value="InterPro"/>
</dbReference>
<feature type="domain" description="Histidine kinase" evidence="14">
    <location>
        <begin position="535"/>
        <end position="748"/>
    </location>
</feature>